<evidence type="ECO:0000313" key="4">
    <source>
        <dbReference type="Proteomes" id="UP001152795"/>
    </source>
</evidence>
<evidence type="ECO:0000256" key="1">
    <source>
        <dbReference type="ARBA" id="ARBA00006091"/>
    </source>
</evidence>
<comment type="caution">
    <text evidence="3">The sequence shown here is derived from an EMBL/GenBank/DDBJ whole genome shotgun (WGS) entry which is preliminary data.</text>
</comment>
<sequence>MAEFPVVKTTRESWFEEHPKYLEIKSYGYDVCLREAMFIYLDLIEVKHWFDVELCRCDAIKNVYIVGRPLKKCQIELVVPTATSNLFTHADFRRIITEVCQAYMSSGMGEKFGASEAKSVYLAIMDSSSTVVYYKMTDGLVSPDEVGDDDAEVDSLIRWKRSNKNRQNKS</sequence>
<dbReference type="Gene3D" id="3.40.1350.10">
    <property type="match status" value="1"/>
</dbReference>
<organism evidence="3 4">
    <name type="scientific">Paramuricea clavata</name>
    <name type="common">Red gorgonian</name>
    <name type="synonym">Violescent sea-whip</name>
    <dbReference type="NCBI Taxonomy" id="317549"/>
    <lineage>
        <taxon>Eukaryota</taxon>
        <taxon>Metazoa</taxon>
        <taxon>Cnidaria</taxon>
        <taxon>Anthozoa</taxon>
        <taxon>Octocorallia</taxon>
        <taxon>Malacalcyonacea</taxon>
        <taxon>Plexauridae</taxon>
        <taxon>Paramuricea</taxon>
    </lineage>
</organism>
<dbReference type="GO" id="GO:0003676">
    <property type="term" value="F:nucleic acid binding"/>
    <property type="evidence" value="ECO:0007669"/>
    <property type="project" value="InterPro"/>
</dbReference>
<comment type="similarity">
    <text evidence="1">Belongs to the SEN15 family.</text>
</comment>
<dbReference type="InterPro" id="IPR036167">
    <property type="entry name" value="tRNA_intron_Endo_cat-like_sf"/>
</dbReference>
<keyword evidence="3" id="KW-0378">Hydrolase</keyword>
<keyword evidence="4" id="KW-1185">Reference proteome</keyword>
<name>A0A7D9LLY6_PARCT</name>
<dbReference type="Proteomes" id="UP001152795">
    <property type="component" value="Unassembled WGS sequence"/>
</dbReference>
<dbReference type="GO" id="GO:0004519">
    <property type="term" value="F:endonuclease activity"/>
    <property type="evidence" value="ECO:0007669"/>
    <property type="project" value="UniProtKB-KW"/>
</dbReference>
<gene>
    <name evidence="3" type="ORF">PACLA_8A050467</name>
</gene>
<dbReference type="Pfam" id="PF09631">
    <property type="entry name" value="Sen15"/>
    <property type="match status" value="1"/>
</dbReference>
<dbReference type="EMBL" id="CACRXK020022559">
    <property type="protein sequence ID" value="CAB4036925.1"/>
    <property type="molecule type" value="Genomic_DNA"/>
</dbReference>
<proteinExistence type="inferred from homology"/>
<protein>
    <submittedName>
        <fullName evidence="3">tRNA-splicing endonuclease subunit Sen15</fullName>
    </submittedName>
</protein>
<dbReference type="PANTHER" id="PTHR28582">
    <property type="entry name" value="TRNA-SPLICING ENDONUCLEASE SUBUNIT SEN15"/>
    <property type="match status" value="1"/>
</dbReference>
<evidence type="ECO:0000256" key="2">
    <source>
        <dbReference type="ARBA" id="ARBA00022694"/>
    </source>
</evidence>
<dbReference type="GO" id="GO:0005634">
    <property type="term" value="C:nucleus"/>
    <property type="evidence" value="ECO:0007669"/>
    <property type="project" value="UniProtKB-ARBA"/>
</dbReference>
<keyword evidence="3" id="KW-0540">Nuclease</keyword>
<accession>A0A7D9LLY6</accession>
<reference evidence="3" key="1">
    <citation type="submission" date="2020-04" db="EMBL/GenBank/DDBJ databases">
        <authorList>
            <person name="Alioto T."/>
            <person name="Alioto T."/>
            <person name="Gomez Garrido J."/>
        </authorList>
    </citation>
    <scope>NUCLEOTIDE SEQUENCE</scope>
    <source>
        <strain evidence="3">A484AB</strain>
    </source>
</reference>
<dbReference type="AlphaFoldDB" id="A0A7D9LLY6"/>
<dbReference type="InterPro" id="IPR011856">
    <property type="entry name" value="tRNA_endonuc-like_dom_sf"/>
</dbReference>
<dbReference type="SUPFAM" id="SSF53032">
    <property type="entry name" value="tRNA-intron endonuclease catalytic domain-like"/>
    <property type="match status" value="1"/>
</dbReference>
<keyword evidence="2" id="KW-0819">tRNA processing</keyword>
<evidence type="ECO:0000313" key="3">
    <source>
        <dbReference type="EMBL" id="CAB4036925.1"/>
    </source>
</evidence>
<keyword evidence="3" id="KW-0255">Endonuclease</keyword>
<dbReference type="InterPro" id="IPR018593">
    <property type="entry name" value="tRNA-endonuc_su_Sen15"/>
</dbReference>
<dbReference type="GO" id="GO:0006388">
    <property type="term" value="P:tRNA splicing, via endonucleolytic cleavage and ligation"/>
    <property type="evidence" value="ECO:0007669"/>
    <property type="project" value="InterPro"/>
</dbReference>
<dbReference type="PANTHER" id="PTHR28582:SF1">
    <property type="entry name" value="TRNA-SPLICING ENDONUCLEASE SUBUNIT SEN15"/>
    <property type="match status" value="1"/>
</dbReference>
<dbReference type="OrthoDB" id="10002170at2759"/>